<sequence>MALSALSKVIAKSKTPAKHALALAALVTALLMPSLAFAQIDQTGTKVCGFFQNINSLLNAASIVVVTIAVIFSGYQIAFAHKRIAEVAPALVGGVLIGAAAQVARMVVGGNGTGSGATACQSSSGGAFLMDAVNTAMHLLQIHA</sequence>
<dbReference type="AlphaFoldDB" id="A0A7X5ZI00"/>
<proteinExistence type="predicted"/>
<evidence type="ECO:0000256" key="1">
    <source>
        <dbReference type="SAM" id="Phobius"/>
    </source>
</evidence>
<dbReference type="Proteomes" id="UP000490980">
    <property type="component" value="Unassembled WGS sequence"/>
</dbReference>
<protein>
    <submittedName>
        <fullName evidence="3">TrbC/VirB2 family protein</fullName>
    </submittedName>
</protein>
<feature type="chain" id="PRO_5031424024" evidence="2">
    <location>
        <begin position="39"/>
        <end position="144"/>
    </location>
</feature>
<keyword evidence="4" id="KW-1185">Reference proteome</keyword>
<accession>A0A7X5ZI00</accession>
<evidence type="ECO:0000256" key="2">
    <source>
        <dbReference type="SAM" id="SignalP"/>
    </source>
</evidence>
<dbReference type="InterPro" id="IPR007039">
    <property type="entry name" value="TrbC/VirB2"/>
</dbReference>
<keyword evidence="2" id="KW-0732">Signal</keyword>
<feature type="transmembrane region" description="Helical" evidence="1">
    <location>
        <begin position="54"/>
        <end position="75"/>
    </location>
</feature>
<keyword evidence="1" id="KW-0472">Membrane</keyword>
<feature type="signal peptide" evidence="2">
    <location>
        <begin position="1"/>
        <end position="38"/>
    </location>
</feature>
<organism evidence="3 4">
    <name type="scientific">Luteibacter anthropi</name>
    <dbReference type="NCBI Taxonomy" id="564369"/>
    <lineage>
        <taxon>Bacteria</taxon>
        <taxon>Pseudomonadati</taxon>
        <taxon>Pseudomonadota</taxon>
        <taxon>Gammaproteobacteria</taxon>
        <taxon>Lysobacterales</taxon>
        <taxon>Rhodanobacteraceae</taxon>
        <taxon>Luteibacter</taxon>
    </lineage>
</organism>
<gene>
    <name evidence="3" type="ORF">HBF25_07755</name>
</gene>
<name>A0A7X5ZI00_9GAMM</name>
<dbReference type="RefSeq" id="WP_166947269.1">
    <property type="nucleotide sequence ID" value="NZ_JAARLZ010000003.1"/>
</dbReference>
<evidence type="ECO:0000313" key="3">
    <source>
        <dbReference type="EMBL" id="NII06274.1"/>
    </source>
</evidence>
<evidence type="ECO:0000313" key="4">
    <source>
        <dbReference type="Proteomes" id="UP000490980"/>
    </source>
</evidence>
<dbReference type="EMBL" id="JAARLZ010000003">
    <property type="protein sequence ID" value="NII06274.1"/>
    <property type="molecule type" value="Genomic_DNA"/>
</dbReference>
<comment type="caution">
    <text evidence="3">The sequence shown here is derived from an EMBL/GenBank/DDBJ whole genome shotgun (WGS) entry which is preliminary data.</text>
</comment>
<feature type="transmembrane region" description="Helical" evidence="1">
    <location>
        <begin position="87"/>
        <end position="108"/>
    </location>
</feature>
<keyword evidence="1" id="KW-1133">Transmembrane helix</keyword>
<reference evidence="3 4" key="1">
    <citation type="submission" date="2020-03" db="EMBL/GenBank/DDBJ databases">
        <authorList>
            <person name="Lai Q."/>
        </authorList>
    </citation>
    <scope>NUCLEOTIDE SEQUENCE [LARGE SCALE GENOMIC DNA]</scope>
    <source>
        <strain evidence="3 4">CCUG 25036</strain>
    </source>
</reference>
<keyword evidence="1" id="KW-0812">Transmembrane</keyword>
<dbReference type="Pfam" id="PF04956">
    <property type="entry name" value="TrbC"/>
    <property type="match status" value="1"/>
</dbReference>